<dbReference type="GO" id="GO:0005524">
    <property type="term" value="F:ATP binding"/>
    <property type="evidence" value="ECO:0007669"/>
    <property type="project" value="UniProtKB-KW"/>
</dbReference>
<dbReference type="GO" id="GO:0003723">
    <property type="term" value="F:RNA binding"/>
    <property type="evidence" value="ECO:0007669"/>
    <property type="project" value="UniProtKB-KW"/>
</dbReference>
<comment type="subcellular location">
    <subcellularLocation>
        <location evidence="2">Cytoplasm</location>
    </subcellularLocation>
    <subcellularLocation>
        <location evidence="1">Nucleus</location>
    </subcellularLocation>
</comment>
<keyword evidence="7 13" id="KW-0347">Helicase</keyword>
<dbReference type="GO" id="GO:0005737">
    <property type="term" value="C:cytoplasm"/>
    <property type="evidence" value="ECO:0007669"/>
    <property type="project" value="UniProtKB-SubCell"/>
</dbReference>
<keyword evidence="10" id="KW-0539">Nucleus</keyword>
<evidence type="ECO:0000313" key="14">
    <source>
        <dbReference type="Proteomes" id="UP001165289"/>
    </source>
</evidence>
<dbReference type="AlphaFoldDB" id="A0AAV7JK58"/>
<dbReference type="EMBL" id="JAKMXF010000321">
    <property type="protein sequence ID" value="KAI6649318.1"/>
    <property type="molecule type" value="Genomic_DNA"/>
</dbReference>
<evidence type="ECO:0000256" key="10">
    <source>
        <dbReference type="ARBA" id="ARBA00023242"/>
    </source>
</evidence>
<dbReference type="FunFam" id="3.40.50.300:FF:000318">
    <property type="entry name" value="ATP-dependent RNA helicase DDX19B"/>
    <property type="match status" value="1"/>
</dbReference>
<sequence length="218" mass="24668">MSLAPTIQGVLFSATYDDEVMKFAGNIIPNPTIIRLKREEESLESIAQYYIKCKVQEEKYQALANIYAFIEIGQAIVFCQTRKSAHFLAGKMSKDGHSVAILSGDMDISARVDVLNRFREGKEKLLITTNLCARGLDIEQITLVINYDLPLDLMGNTDFETYLHRIGRTGRFGKKGIAINFIDGPDNMQRLQTIQQHFGRPIKCLDTDNYEQLENIAV</sequence>
<dbReference type="EC" id="3.6.4.13" evidence="3"/>
<gene>
    <name evidence="13" type="ORF">LOD99_11684</name>
</gene>
<keyword evidence="8" id="KW-0067">ATP-binding</keyword>
<dbReference type="SMART" id="SM00490">
    <property type="entry name" value="HELICc"/>
    <property type="match status" value="1"/>
</dbReference>
<evidence type="ECO:0000259" key="12">
    <source>
        <dbReference type="PROSITE" id="PS51194"/>
    </source>
</evidence>
<evidence type="ECO:0000313" key="13">
    <source>
        <dbReference type="EMBL" id="KAI6649318.1"/>
    </source>
</evidence>
<evidence type="ECO:0000256" key="11">
    <source>
        <dbReference type="ARBA" id="ARBA00047984"/>
    </source>
</evidence>
<dbReference type="GO" id="GO:0016787">
    <property type="term" value="F:hydrolase activity"/>
    <property type="evidence" value="ECO:0007669"/>
    <property type="project" value="UniProtKB-KW"/>
</dbReference>
<evidence type="ECO:0000256" key="1">
    <source>
        <dbReference type="ARBA" id="ARBA00004123"/>
    </source>
</evidence>
<proteinExistence type="predicted"/>
<name>A0AAV7JK58_9METZ</name>
<dbReference type="GO" id="GO:0005634">
    <property type="term" value="C:nucleus"/>
    <property type="evidence" value="ECO:0007669"/>
    <property type="project" value="UniProtKB-SubCell"/>
</dbReference>
<evidence type="ECO:0000256" key="6">
    <source>
        <dbReference type="ARBA" id="ARBA00022801"/>
    </source>
</evidence>
<keyword evidence="14" id="KW-1185">Reference proteome</keyword>
<evidence type="ECO:0000256" key="8">
    <source>
        <dbReference type="ARBA" id="ARBA00022840"/>
    </source>
</evidence>
<dbReference type="Proteomes" id="UP001165289">
    <property type="component" value="Unassembled WGS sequence"/>
</dbReference>
<evidence type="ECO:0000256" key="3">
    <source>
        <dbReference type="ARBA" id="ARBA00012552"/>
    </source>
</evidence>
<evidence type="ECO:0000256" key="4">
    <source>
        <dbReference type="ARBA" id="ARBA00022490"/>
    </source>
</evidence>
<organism evidence="13 14">
    <name type="scientific">Oopsacas minuta</name>
    <dbReference type="NCBI Taxonomy" id="111878"/>
    <lineage>
        <taxon>Eukaryota</taxon>
        <taxon>Metazoa</taxon>
        <taxon>Porifera</taxon>
        <taxon>Hexactinellida</taxon>
        <taxon>Hexasterophora</taxon>
        <taxon>Lyssacinosida</taxon>
        <taxon>Leucopsacidae</taxon>
        <taxon>Oopsacas</taxon>
    </lineage>
</organism>
<keyword evidence="9" id="KW-0694">RNA-binding</keyword>
<evidence type="ECO:0000256" key="7">
    <source>
        <dbReference type="ARBA" id="ARBA00022806"/>
    </source>
</evidence>
<dbReference type="InterPro" id="IPR027417">
    <property type="entry name" value="P-loop_NTPase"/>
</dbReference>
<reference evidence="13 14" key="1">
    <citation type="journal article" date="2023" name="BMC Biol.">
        <title>The compact genome of the sponge Oopsacas minuta (Hexactinellida) is lacking key metazoan core genes.</title>
        <authorList>
            <person name="Santini S."/>
            <person name="Schenkelaars Q."/>
            <person name="Jourda C."/>
            <person name="Duchesne M."/>
            <person name="Belahbib H."/>
            <person name="Rocher C."/>
            <person name="Selva M."/>
            <person name="Riesgo A."/>
            <person name="Vervoort M."/>
            <person name="Leys S.P."/>
            <person name="Kodjabachian L."/>
            <person name="Le Bivic A."/>
            <person name="Borchiellini C."/>
            <person name="Claverie J.M."/>
            <person name="Renard E."/>
        </authorList>
    </citation>
    <scope>NUCLEOTIDE SEQUENCE [LARGE SCALE GENOMIC DNA]</scope>
    <source>
        <strain evidence="13">SPO-2</strain>
    </source>
</reference>
<protein>
    <recommendedName>
        <fullName evidence="3">RNA helicase</fullName>
        <ecNumber evidence="3">3.6.4.13</ecNumber>
    </recommendedName>
</protein>
<dbReference type="Pfam" id="PF00271">
    <property type="entry name" value="Helicase_C"/>
    <property type="match status" value="1"/>
</dbReference>
<keyword evidence="4" id="KW-0963">Cytoplasm</keyword>
<dbReference type="GO" id="GO:0003724">
    <property type="term" value="F:RNA helicase activity"/>
    <property type="evidence" value="ECO:0007669"/>
    <property type="project" value="UniProtKB-EC"/>
</dbReference>
<dbReference type="PROSITE" id="PS51194">
    <property type="entry name" value="HELICASE_CTER"/>
    <property type="match status" value="1"/>
</dbReference>
<comment type="caution">
    <text evidence="13">The sequence shown here is derived from an EMBL/GenBank/DDBJ whole genome shotgun (WGS) entry which is preliminary data.</text>
</comment>
<feature type="domain" description="Helicase C-terminal" evidence="12">
    <location>
        <begin position="62"/>
        <end position="216"/>
    </location>
</feature>
<evidence type="ECO:0000256" key="9">
    <source>
        <dbReference type="ARBA" id="ARBA00022884"/>
    </source>
</evidence>
<keyword evidence="5" id="KW-0547">Nucleotide-binding</keyword>
<comment type="catalytic activity">
    <reaction evidence="11">
        <text>ATP + H2O = ADP + phosphate + H(+)</text>
        <dbReference type="Rhea" id="RHEA:13065"/>
        <dbReference type="ChEBI" id="CHEBI:15377"/>
        <dbReference type="ChEBI" id="CHEBI:15378"/>
        <dbReference type="ChEBI" id="CHEBI:30616"/>
        <dbReference type="ChEBI" id="CHEBI:43474"/>
        <dbReference type="ChEBI" id="CHEBI:456216"/>
        <dbReference type="EC" id="3.6.4.13"/>
    </reaction>
</comment>
<dbReference type="InterPro" id="IPR001650">
    <property type="entry name" value="Helicase_C-like"/>
</dbReference>
<keyword evidence="6" id="KW-0378">Hydrolase</keyword>
<dbReference type="SUPFAM" id="SSF52540">
    <property type="entry name" value="P-loop containing nucleoside triphosphate hydrolases"/>
    <property type="match status" value="1"/>
</dbReference>
<evidence type="ECO:0000256" key="5">
    <source>
        <dbReference type="ARBA" id="ARBA00022741"/>
    </source>
</evidence>
<dbReference type="CDD" id="cd18787">
    <property type="entry name" value="SF2_C_DEAD"/>
    <property type="match status" value="1"/>
</dbReference>
<evidence type="ECO:0000256" key="2">
    <source>
        <dbReference type="ARBA" id="ARBA00004496"/>
    </source>
</evidence>
<dbReference type="PANTHER" id="PTHR47958">
    <property type="entry name" value="ATP-DEPENDENT RNA HELICASE DBP3"/>
    <property type="match status" value="1"/>
</dbReference>
<accession>A0AAV7JK58</accession>
<dbReference type="Gene3D" id="3.40.50.300">
    <property type="entry name" value="P-loop containing nucleotide triphosphate hydrolases"/>
    <property type="match status" value="1"/>
</dbReference>